<evidence type="ECO:0000256" key="8">
    <source>
        <dbReference type="ARBA" id="ARBA00022527"/>
    </source>
</evidence>
<keyword evidence="8 18" id="KW-0723">Serine/threonine-protein kinase</keyword>
<dbReference type="GO" id="GO:0005524">
    <property type="term" value="F:ATP binding"/>
    <property type="evidence" value="ECO:0007669"/>
    <property type="project" value="UniProtKB-KW"/>
</dbReference>
<gene>
    <name evidence="24" type="ORF">PEGY_LOCUS2977</name>
</gene>
<comment type="catalytic activity">
    <reaction evidence="17 18">
        <text>L-seryl-[protein] + ATP = O-phospho-L-seryl-[protein] + ADP + H(+)</text>
        <dbReference type="Rhea" id="RHEA:17989"/>
        <dbReference type="Rhea" id="RHEA-COMP:9863"/>
        <dbReference type="Rhea" id="RHEA-COMP:11604"/>
        <dbReference type="ChEBI" id="CHEBI:15378"/>
        <dbReference type="ChEBI" id="CHEBI:29999"/>
        <dbReference type="ChEBI" id="CHEBI:30616"/>
        <dbReference type="ChEBI" id="CHEBI:83421"/>
        <dbReference type="ChEBI" id="CHEBI:456216"/>
        <dbReference type="EC" id="2.7.11.1"/>
    </reaction>
</comment>
<dbReference type="GO" id="GO:0005737">
    <property type="term" value="C:cytoplasm"/>
    <property type="evidence" value="ECO:0007669"/>
    <property type="project" value="UniProtKB-SubCell"/>
</dbReference>
<evidence type="ECO:0000313" key="25">
    <source>
        <dbReference type="Proteomes" id="UP001154252"/>
    </source>
</evidence>
<evidence type="ECO:0000256" key="6">
    <source>
        <dbReference type="ARBA" id="ARBA00022490"/>
    </source>
</evidence>
<dbReference type="EC" id="2.7.11.1" evidence="4 18"/>
<evidence type="ECO:0000256" key="15">
    <source>
        <dbReference type="ARBA" id="ARBA00022842"/>
    </source>
</evidence>
<dbReference type="FunFam" id="1.10.510.10:FF:000232">
    <property type="entry name" value="Serine/threonine-protein kinase RIO1"/>
    <property type="match status" value="1"/>
</dbReference>
<keyword evidence="12 18" id="KW-0418">Kinase</keyword>
<comment type="similarity">
    <text evidence="3 18">Belongs to the protein kinase superfamily. RIO-type Ser/Thr kinase family.</text>
</comment>
<keyword evidence="25" id="KW-1185">Reference proteome</keyword>
<organism evidence="24 25">
    <name type="scientific">Penicillium egyptiacum</name>
    <dbReference type="NCBI Taxonomy" id="1303716"/>
    <lineage>
        <taxon>Eukaryota</taxon>
        <taxon>Fungi</taxon>
        <taxon>Dikarya</taxon>
        <taxon>Ascomycota</taxon>
        <taxon>Pezizomycotina</taxon>
        <taxon>Eurotiomycetes</taxon>
        <taxon>Eurotiomycetidae</taxon>
        <taxon>Eurotiales</taxon>
        <taxon>Aspergillaceae</taxon>
        <taxon>Penicillium</taxon>
    </lineage>
</organism>
<evidence type="ECO:0000259" key="23">
    <source>
        <dbReference type="SMART" id="SM00090"/>
    </source>
</evidence>
<evidence type="ECO:0000256" key="21">
    <source>
        <dbReference type="PIRSR" id="PIRSR038147-3"/>
    </source>
</evidence>
<evidence type="ECO:0000256" key="7">
    <source>
        <dbReference type="ARBA" id="ARBA00022517"/>
    </source>
</evidence>
<reference evidence="24" key="1">
    <citation type="submission" date="2021-07" db="EMBL/GenBank/DDBJ databases">
        <authorList>
            <person name="Branca A.L. A."/>
        </authorList>
    </citation>
    <scope>NUCLEOTIDE SEQUENCE</scope>
</reference>
<feature type="region of interest" description="Disordered" evidence="22">
    <location>
        <begin position="138"/>
        <end position="158"/>
    </location>
</feature>
<evidence type="ECO:0000256" key="5">
    <source>
        <dbReference type="ARBA" id="ARBA00016038"/>
    </source>
</evidence>
<evidence type="ECO:0000256" key="11">
    <source>
        <dbReference type="ARBA" id="ARBA00022741"/>
    </source>
</evidence>
<keyword evidence="11 18" id="KW-0547">Nucleotide-binding</keyword>
<keyword evidence="7" id="KW-0690">Ribosome biogenesis</keyword>
<dbReference type="GO" id="GO:0016787">
    <property type="term" value="F:hydrolase activity"/>
    <property type="evidence" value="ECO:0007669"/>
    <property type="project" value="UniProtKB-KW"/>
</dbReference>
<feature type="binding site" evidence="21">
    <location>
        <position position="353"/>
    </location>
    <ligand>
        <name>Mg(2+)</name>
        <dbReference type="ChEBI" id="CHEBI:18420"/>
    </ligand>
</feature>
<evidence type="ECO:0000256" key="2">
    <source>
        <dbReference type="ARBA" id="ARBA00004496"/>
    </source>
</evidence>
<accession>A0A9W4KCG4</accession>
<dbReference type="PANTHER" id="PTHR45723">
    <property type="entry name" value="SERINE/THREONINE-PROTEIN KINASE RIO1"/>
    <property type="match status" value="1"/>
</dbReference>
<dbReference type="GO" id="GO:0004674">
    <property type="term" value="F:protein serine/threonine kinase activity"/>
    <property type="evidence" value="ECO:0007669"/>
    <property type="project" value="UniProtKB-KW"/>
</dbReference>
<feature type="compositionally biased region" description="Basic and acidic residues" evidence="22">
    <location>
        <begin position="525"/>
        <end position="549"/>
    </location>
</feature>
<protein>
    <recommendedName>
        <fullName evidence="5 18">Serine/threonine-protein kinase RIO1</fullName>
        <ecNumber evidence="4 18">2.7.11.1</ecNumber>
    </recommendedName>
</protein>
<comment type="cofactor">
    <cofactor evidence="1 21">
        <name>Mg(2+)</name>
        <dbReference type="ChEBI" id="CHEBI:18420"/>
    </cofactor>
</comment>
<feature type="binding site" evidence="20">
    <location>
        <position position="215"/>
    </location>
    <ligand>
        <name>ATP</name>
        <dbReference type="ChEBI" id="CHEBI:30616"/>
    </ligand>
</feature>
<dbReference type="OrthoDB" id="205248at2759"/>
<dbReference type="PROSITE" id="PS01245">
    <property type="entry name" value="RIO1"/>
    <property type="match status" value="1"/>
</dbReference>
<dbReference type="InterPro" id="IPR017407">
    <property type="entry name" value="Ser/Thr_kinase_Rio1"/>
</dbReference>
<evidence type="ECO:0000256" key="14">
    <source>
        <dbReference type="ARBA" id="ARBA00022840"/>
    </source>
</evidence>
<dbReference type="GO" id="GO:0042254">
    <property type="term" value="P:ribosome biogenesis"/>
    <property type="evidence" value="ECO:0007669"/>
    <property type="project" value="UniProtKB-KW"/>
</dbReference>
<evidence type="ECO:0000313" key="24">
    <source>
        <dbReference type="EMBL" id="CAG8892066.1"/>
    </source>
</evidence>
<evidence type="ECO:0000256" key="10">
    <source>
        <dbReference type="ARBA" id="ARBA00022723"/>
    </source>
</evidence>
<evidence type="ECO:0000256" key="3">
    <source>
        <dbReference type="ARBA" id="ARBA00009196"/>
    </source>
</evidence>
<feature type="binding site" evidence="20">
    <location>
        <position position="285"/>
    </location>
    <ligand>
        <name>ATP</name>
        <dbReference type="ChEBI" id="CHEBI:30616"/>
    </ligand>
</feature>
<dbReference type="Proteomes" id="UP001154252">
    <property type="component" value="Unassembled WGS sequence"/>
</dbReference>
<keyword evidence="14 18" id="KW-0067">ATP-binding</keyword>
<dbReference type="AlphaFoldDB" id="A0A9W4KCG4"/>
<evidence type="ECO:0000256" key="20">
    <source>
        <dbReference type="PIRSR" id="PIRSR038147-2"/>
    </source>
</evidence>
<keyword evidence="13" id="KW-0378">Hydrolase</keyword>
<dbReference type="Gene3D" id="3.30.200.20">
    <property type="entry name" value="Phosphorylase Kinase, domain 1"/>
    <property type="match status" value="1"/>
</dbReference>
<feature type="binding site" evidence="20">
    <location>
        <position position="287"/>
    </location>
    <ligand>
        <name>ATP</name>
        <dbReference type="ChEBI" id="CHEBI:30616"/>
    </ligand>
</feature>
<feature type="compositionally biased region" description="Acidic residues" evidence="22">
    <location>
        <begin position="46"/>
        <end position="56"/>
    </location>
</feature>
<evidence type="ECO:0000256" key="4">
    <source>
        <dbReference type="ARBA" id="ARBA00012513"/>
    </source>
</evidence>
<feature type="compositionally biased region" description="Basic and acidic residues" evidence="22">
    <location>
        <begin position="145"/>
        <end position="158"/>
    </location>
</feature>
<keyword evidence="9 18" id="KW-0808">Transferase</keyword>
<dbReference type="InterPro" id="IPR018935">
    <property type="entry name" value="RIO_kinase_CS"/>
</dbReference>
<keyword evidence="10" id="KW-0479">Metal-binding</keyword>
<dbReference type="InterPro" id="IPR011009">
    <property type="entry name" value="Kinase-like_dom_sf"/>
</dbReference>
<evidence type="ECO:0000256" key="22">
    <source>
        <dbReference type="SAM" id="MobiDB-lite"/>
    </source>
</evidence>
<feature type="binding site" evidence="21">
    <location>
        <position position="341"/>
    </location>
    <ligand>
        <name>Mg(2+)</name>
        <dbReference type="ChEBI" id="CHEBI:18420"/>
    </ligand>
</feature>
<dbReference type="PIRSF" id="PIRSF038147">
    <property type="entry name" value="Ser/Thr_PK_RIO1"/>
    <property type="match status" value="1"/>
</dbReference>
<dbReference type="InterPro" id="IPR051272">
    <property type="entry name" value="RIO-type_Ser/Thr_kinase"/>
</dbReference>
<keyword evidence="6" id="KW-0963">Cytoplasm</keyword>
<dbReference type="GO" id="GO:0046872">
    <property type="term" value="F:metal ion binding"/>
    <property type="evidence" value="ECO:0007669"/>
    <property type="project" value="UniProtKB-KW"/>
</dbReference>
<evidence type="ECO:0000256" key="1">
    <source>
        <dbReference type="ARBA" id="ARBA00001946"/>
    </source>
</evidence>
<evidence type="ECO:0000256" key="17">
    <source>
        <dbReference type="ARBA" id="ARBA00048679"/>
    </source>
</evidence>
<keyword evidence="15" id="KW-0460">Magnesium</keyword>
<dbReference type="Gene3D" id="1.10.510.10">
    <property type="entry name" value="Transferase(Phosphotransferase) domain 1"/>
    <property type="match status" value="1"/>
</dbReference>
<evidence type="ECO:0000256" key="16">
    <source>
        <dbReference type="ARBA" id="ARBA00047899"/>
    </source>
</evidence>
<feature type="region of interest" description="Disordered" evidence="22">
    <location>
        <begin position="1"/>
        <end position="56"/>
    </location>
</feature>
<feature type="compositionally biased region" description="Low complexity" evidence="22">
    <location>
        <begin position="497"/>
        <end position="507"/>
    </location>
</feature>
<dbReference type="CDD" id="cd05147">
    <property type="entry name" value="RIO1_euk"/>
    <property type="match status" value="1"/>
</dbReference>
<dbReference type="FunFam" id="3.30.200.20:FF:000403">
    <property type="entry name" value="Serine/threonine-protein kinase RIO1"/>
    <property type="match status" value="1"/>
</dbReference>
<comment type="catalytic activity">
    <reaction evidence="16 18">
        <text>L-threonyl-[protein] + ATP = O-phospho-L-threonyl-[protein] + ADP + H(+)</text>
        <dbReference type="Rhea" id="RHEA:46608"/>
        <dbReference type="Rhea" id="RHEA-COMP:11060"/>
        <dbReference type="Rhea" id="RHEA-COMP:11605"/>
        <dbReference type="ChEBI" id="CHEBI:15378"/>
        <dbReference type="ChEBI" id="CHEBI:30013"/>
        <dbReference type="ChEBI" id="CHEBI:30616"/>
        <dbReference type="ChEBI" id="CHEBI:61977"/>
        <dbReference type="ChEBI" id="CHEBI:456216"/>
        <dbReference type="EC" id="2.7.11.1"/>
    </reaction>
</comment>
<comment type="caution">
    <text evidence="24">The sequence shown here is derived from an EMBL/GenBank/DDBJ whole genome shotgun (WGS) entry which is preliminary data.</text>
</comment>
<evidence type="ECO:0000256" key="19">
    <source>
        <dbReference type="PIRSR" id="PIRSR038147-1"/>
    </source>
</evidence>
<feature type="compositionally biased region" description="Basic residues" evidence="22">
    <location>
        <begin position="551"/>
        <end position="569"/>
    </location>
</feature>
<feature type="region of interest" description="Disordered" evidence="22">
    <location>
        <begin position="485"/>
        <end position="569"/>
    </location>
</feature>
<dbReference type="SUPFAM" id="SSF56112">
    <property type="entry name" value="Protein kinase-like (PK-like)"/>
    <property type="match status" value="1"/>
</dbReference>
<dbReference type="InterPro" id="IPR018934">
    <property type="entry name" value="RIO_dom"/>
</dbReference>
<comment type="subcellular location">
    <subcellularLocation>
        <location evidence="2">Cytoplasm</location>
    </subcellularLocation>
</comment>
<dbReference type="InterPro" id="IPR000687">
    <property type="entry name" value="RIO_kinase"/>
</dbReference>
<feature type="active site" description="Proton acceptor" evidence="19">
    <location>
        <position position="336"/>
    </location>
</feature>
<name>A0A9W4KCG4_9EURO</name>
<evidence type="ECO:0000256" key="9">
    <source>
        <dbReference type="ARBA" id="ARBA00022679"/>
    </source>
</evidence>
<evidence type="ECO:0000256" key="12">
    <source>
        <dbReference type="ARBA" id="ARBA00022777"/>
    </source>
</evidence>
<evidence type="ECO:0000256" key="13">
    <source>
        <dbReference type="ARBA" id="ARBA00022801"/>
    </source>
</evidence>
<dbReference type="EMBL" id="CAJVRC010000845">
    <property type="protein sequence ID" value="CAG8892066.1"/>
    <property type="molecule type" value="Genomic_DNA"/>
</dbReference>
<feature type="active site" description="4-aspartylphosphate intermediate" evidence="19">
    <location>
        <position position="353"/>
    </location>
</feature>
<dbReference type="SMART" id="SM00090">
    <property type="entry name" value="RIO"/>
    <property type="match status" value="1"/>
</dbReference>
<proteinExistence type="inferred from homology"/>
<sequence>MASNENTTQAAGIADGLAPSHTYVPNEGYVNPDTADSAEAGQVLPDEQEDEDEEDEYYDDIFEEELDREDILSSDNSDLTKAYNRQRRINDLASDSNVPRWTYPKTNTQKPTVNTSAFVDDQVKSLTRHAAKIKLDDQQAGISGRNDKGGDKADRATSEQVLDPRTRMLLLQMINRGLVSEIHGCLSTGKEANVYHAMSISQEDEDAAPLHRAIKVYKTSILVFKDRDKYVTGEFRFRQGYNKSNNRAMVKLWAEKEMRNLRRIHAAGIPCPEPIFLRLHVLVMGFIGSSKGLGAPRLKDVDFKIPEPETRWRALYIELLGYMRVMYQTCRLVHADLSEYNILYHKERLYIIDVSQSVEHDHPRSLEFLRMDIKNVSDFFRRKNILTLPERTVFQFIISPEGPVDVTAGNEEMTNAIEKLLVAREEGDDEQQEAEDVDTAVFRQQYIPQTLEQVYDVERDAERIRDGQGADLVYGDLLAGGKKKATATDVEEDAESDASGGVSVSGSDSEDEEIDPFAPKPPRGKRFEDKDSKRDHKAKVKEEKREQRANKMPKHMKKKLVSGSSRKKK</sequence>
<dbReference type="Pfam" id="PF01163">
    <property type="entry name" value="RIO1"/>
    <property type="match status" value="1"/>
</dbReference>
<evidence type="ECO:0000256" key="18">
    <source>
        <dbReference type="PIRNR" id="PIRNR038147"/>
    </source>
</evidence>
<feature type="compositionally biased region" description="Polar residues" evidence="22">
    <location>
        <begin position="1"/>
        <end position="10"/>
    </location>
</feature>
<feature type="domain" description="RIO kinase" evidence="23">
    <location>
        <begin position="151"/>
        <end position="399"/>
    </location>
</feature>